<evidence type="ECO:0000313" key="2">
    <source>
        <dbReference type="EnsemblPlants" id="OMERI02G01540.1"/>
    </source>
</evidence>
<reference evidence="2" key="2">
    <citation type="submission" date="2018-05" db="EMBL/GenBank/DDBJ databases">
        <title>OmerRS3 (Oryza meridionalis Reference Sequence Version 3).</title>
        <authorList>
            <person name="Zhang J."/>
            <person name="Kudrna D."/>
            <person name="Lee S."/>
            <person name="Talag J."/>
            <person name="Welchert J."/>
            <person name="Wing R.A."/>
        </authorList>
    </citation>
    <scope>NUCLEOTIDE SEQUENCE [LARGE SCALE GENOMIC DNA]</scope>
    <source>
        <strain evidence="2">cv. OR44</strain>
    </source>
</reference>
<dbReference type="Gramene" id="OMERI02G01540.1">
    <property type="protein sequence ID" value="OMERI02G01540.1"/>
    <property type="gene ID" value="OMERI02G01540"/>
</dbReference>
<dbReference type="Proteomes" id="UP000008021">
    <property type="component" value="Chromosome 2"/>
</dbReference>
<evidence type="ECO:0000256" key="1">
    <source>
        <dbReference type="SAM" id="MobiDB-lite"/>
    </source>
</evidence>
<protein>
    <submittedName>
        <fullName evidence="2">Uncharacterized protein</fullName>
    </submittedName>
</protein>
<sequence length="60" mass="6608">MAARDRLMPRSLAACMRPPPPPLPISREDGVVAGLRPSPALHCWPPSVVGLHFAREKLER</sequence>
<dbReference type="EnsemblPlants" id="OMERI02G01540.1">
    <property type="protein sequence ID" value="OMERI02G01540.1"/>
    <property type="gene ID" value="OMERI02G01540"/>
</dbReference>
<proteinExistence type="predicted"/>
<dbReference type="AlphaFoldDB" id="A0A0E0CEB2"/>
<reference evidence="2" key="1">
    <citation type="submission" date="2015-04" db="UniProtKB">
        <authorList>
            <consortium name="EnsemblPlants"/>
        </authorList>
    </citation>
    <scope>IDENTIFICATION</scope>
</reference>
<keyword evidence="3" id="KW-1185">Reference proteome</keyword>
<dbReference type="HOGENOM" id="CLU_2945633_0_0_1"/>
<organism evidence="2">
    <name type="scientific">Oryza meridionalis</name>
    <dbReference type="NCBI Taxonomy" id="40149"/>
    <lineage>
        <taxon>Eukaryota</taxon>
        <taxon>Viridiplantae</taxon>
        <taxon>Streptophyta</taxon>
        <taxon>Embryophyta</taxon>
        <taxon>Tracheophyta</taxon>
        <taxon>Spermatophyta</taxon>
        <taxon>Magnoliopsida</taxon>
        <taxon>Liliopsida</taxon>
        <taxon>Poales</taxon>
        <taxon>Poaceae</taxon>
        <taxon>BOP clade</taxon>
        <taxon>Oryzoideae</taxon>
        <taxon>Oryzeae</taxon>
        <taxon>Oryzinae</taxon>
        <taxon>Oryza</taxon>
    </lineage>
</organism>
<accession>A0A0E0CEB2</accession>
<evidence type="ECO:0000313" key="3">
    <source>
        <dbReference type="Proteomes" id="UP000008021"/>
    </source>
</evidence>
<feature type="region of interest" description="Disordered" evidence="1">
    <location>
        <begin position="1"/>
        <end position="28"/>
    </location>
</feature>
<name>A0A0E0CEB2_9ORYZ</name>